<keyword evidence="5 6" id="KW-0472">Membrane</keyword>
<feature type="transmembrane region" description="Helical" evidence="6">
    <location>
        <begin position="205"/>
        <end position="223"/>
    </location>
</feature>
<accession>A0A5E4VSL7</accession>
<dbReference type="AlphaFoldDB" id="A0A5E4VSL7"/>
<evidence type="ECO:0000256" key="1">
    <source>
        <dbReference type="ARBA" id="ARBA00004141"/>
    </source>
</evidence>
<keyword evidence="3 6" id="KW-0812">Transmembrane</keyword>
<dbReference type="GO" id="GO:0016020">
    <property type="term" value="C:membrane"/>
    <property type="evidence" value="ECO:0007669"/>
    <property type="project" value="UniProtKB-SubCell"/>
</dbReference>
<proteinExistence type="predicted"/>
<keyword evidence="2" id="KW-0813">Transport</keyword>
<dbReference type="PANTHER" id="PTHR43243">
    <property type="entry name" value="INNER MEMBRANE TRANSPORTER YGJI-RELATED"/>
    <property type="match status" value="1"/>
</dbReference>
<gene>
    <name evidence="7" type="primary">yhdG</name>
    <name evidence="7" type="ORF">PCE31106_02801</name>
</gene>
<evidence type="ECO:0000256" key="6">
    <source>
        <dbReference type="SAM" id="Phobius"/>
    </source>
</evidence>
<sequence>MARHANARGIRCRNLLQVMSLFRTKNIENMLVASRTGSLKKVLGPVDLVLMGIGAIIGTGIFVLTGTGALTAGPALTLSFIIAATACGFAALCYAEFASTIPVSGSIYTYSYATLGEIVAWIIGWDLMLEYGLASSAVSVGWSGYFQSLAAGFGLHLPAAITAAPGGVPGVTTFINLPAVVIMLLITWVLSYGVRESARINNLMVAIKIGVVLLFIAVGVWHVKPANWTPFMPFGTGGMFNAAALVFFAFIGFDAVTSAAEEVRNPGRDLPIGIIGSLIVCTLLYVAVAAIMTGIVPFAKFAGVDHPVSLALQYAGQNWIAGFVDLGAILGMTTVILVMTYGQTRITYAMSRDGLLPPLLSRIHPTHKTPFAGTWIIGVVFAVIAGFVPLGVLAELINIGTLSAFALVSVAVLVLRRTHPDLPRAFRVPGAPVVPLISAGLCLFLMAHLQATTWVAFVVWLVIGLGIYFTYARRNALLHKSRDALPAQS</sequence>
<evidence type="ECO:0000256" key="5">
    <source>
        <dbReference type="ARBA" id="ARBA00023136"/>
    </source>
</evidence>
<feature type="transmembrane region" description="Helical" evidence="6">
    <location>
        <begin position="428"/>
        <end position="447"/>
    </location>
</feature>
<feature type="transmembrane region" description="Helical" evidence="6">
    <location>
        <begin position="76"/>
        <end position="95"/>
    </location>
</feature>
<feature type="transmembrane region" description="Helical" evidence="6">
    <location>
        <begin position="371"/>
        <end position="390"/>
    </location>
</feature>
<evidence type="ECO:0000256" key="4">
    <source>
        <dbReference type="ARBA" id="ARBA00022989"/>
    </source>
</evidence>
<dbReference type="EMBL" id="CABPSL010000010">
    <property type="protein sequence ID" value="VVE14519.1"/>
    <property type="molecule type" value="Genomic_DNA"/>
</dbReference>
<reference evidence="7 8" key="1">
    <citation type="submission" date="2019-08" db="EMBL/GenBank/DDBJ databases">
        <authorList>
            <person name="Peeters C."/>
        </authorList>
    </citation>
    <scope>NUCLEOTIDE SEQUENCE [LARGE SCALE GENOMIC DNA]</scope>
    <source>
        <strain evidence="7 8">LMG 31106</strain>
    </source>
</reference>
<name>A0A5E4VSL7_9BURK</name>
<feature type="transmembrane region" description="Helical" evidence="6">
    <location>
        <begin position="453"/>
        <end position="472"/>
    </location>
</feature>
<feature type="transmembrane region" description="Helical" evidence="6">
    <location>
        <begin position="107"/>
        <end position="125"/>
    </location>
</feature>
<dbReference type="GO" id="GO:0015171">
    <property type="term" value="F:amino acid transmembrane transporter activity"/>
    <property type="evidence" value="ECO:0007669"/>
    <property type="project" value="TreeGrafter"/>
</dbReference>
<dbReference type="PIRSF" id="PIRSF006060">
    <property type="entry name" value="AA_transporter"/>
    <property type="match status" value="1"/>
</dbReference>
<dbReference type="PANTHER" id="PTHR43243:SF4">
    <property type="entry name" value="CATIONIC AMINO ACID TRANSPORTER 4"/>
    <property type="match status" value="1"/>
</dbReference>
<feature type="transmembrane region" description="Helical" evidence="6">
    <location>
        <begin position="396"/>
        <end position="416"/>
    </location>
</feature>
<feature type="transmembrane region" description="Helical" evidence="6">
    <location>
        <begin position="272"/>
        <end position="299"/>
    </location>
</feature>
<dbReference type="Pfam" id="PF13520">
    <property type="entry name" value="AA_permease_2"/>
    <property type="match status" value="1"/>
</dbReference>
<keyword evidence="4 6" id="KW-1133">Transmembrane helix</keyword>
<feature type="transmembrane region" description="Helical" evidence="6">
    <location>
        <begin position="174"/>
        <end position="193"/>
    </location>
</feature>
<comment type="subcellular location">
    <subcellularLocation>
        <location evidence="1">Membrane</location>
        <topology evidence="1">Multi-pass membrane protein</topology>
    </subcellularLocation>
</comment>
<feature type="transmembrane region" description="Helical" evidence="6">
    <location>
        <begin position="319"/>
        <end position="342"/>
    </location>
</feature>
<dbReference type="InterPro" id="IPR002293">
    <property type="entry name" value="AA/rel_permease1"/>
</dbReference>
<evidence type="ECO:0000313" key="7">
    <source>
        <dbReference type="EMBL" id="VVE14519.1"/>
    </source>
</evidence>
<evidence type="ECO:0000256" key="3">
    <source>
        <dbReference type="ARBA" id="ARBA00022692"/>
    </source>
</evidence>
<evidence type="ECO:0000256" key="2">
    <source>
        <dbReference type="ARBA" id="ARBA00022448"/>
    </source>
</evidence>
<protein>
    <submittedName>
        <fullName evidence="7">Putative amino acid permease YhdG</fullName>
    </submittedName>
</protein>
<evidence type="ECO:0000313" key="8">
    <source>
        <dbReference type="Proteomes" id="UP000384354"/>
    </source>
</evidence>
<feature type="transmembrane region" description="Helical" evidence="6">
    <location>
        <begin position="238"/>
        <end position="260"/>
    </location>
</feature>
<dbReference type="Gene3D" id="1.20.1740.10">
    <property type="entry name" value="Amino acid/polyamine transporter I"/>
    <property type="match status" value="1"/>
</dbReference>
<feature type="transmembrane region" description="Helical" evidence="6">
    <location>
        <begin position="48"/>
        <end position="70"/>
    </location>
</feature>
<dbReference type="Proteomes" id="UP000384354">
    <property type="component" value="Unassembled WGS sequence"/>
</dbReference>
<organism evidence="7 8">
    <name type="scientific">Pandoraea cepalis</name>
    <dbReference type="NCBI Taxonomy" id="2508294"/>
    <lineage>
        <taxon>Bacteria</taxon>
        <taxon>Pseudomonadati</taxon>
        <taxon>Pseudomonadota</taxon>
        <taxon>Betaproteobacteria</taxon>
        <taxon>Burkholderiales</taxon>
        <taxon>Burkholderiaceae</taxon>
        <taxon>Pandoraea</taxon>
    </lineage>
</organism>